<evidence type="ECO:0000313" key="4">
    <source>
        <dbReference type="Proteomes" id="UP000184749"/>
    </source>
</evidence>
<accession>A0A1L5NRA5</accession>
<dbReference type="PRINTS" id="PR00359">
    <property type="entry name" value="BP450"/>
</dbReference>
<evidence type="ECO:0000313" key="3">
    <source>
        <dbReference type="EMBL" id="APO70436.1"/>
    </source>
</evidence>
<dbReference type="GO" id="GO:0020037">
    <property type="term" value="F:heme binding"/>
    <property type="evidence" value="ECO:0007669"/>
    <property type="project" value="InterPro"/>
</dbReference>
<gene>
    <name evidence="3" type="ORF">IE4872_PC00421</name>
</gene>
<comment type="cofactor">
    <cofactor evidence="1">
        <name>heme</name>
        <dbReference type="ChEBI" id="CHEBI:30413"/>
    </cofactor>
</comment>
<sequence length="256" mass="28009">MHSTPPIICCPAHSVREQAFVGHLLRRLSALRLNARNLTLRAATKCLLSLRIHFGTRFALFTASSPNAVRWSSGRTRRASLFASGPFRPFAVAMTWRSVVDRENARKCWMRSRVLLLGATIIALVASGATKAADLEPGVKLPPAVWDWSGGSIGGHVSGGYGRISFTNPYGQSIYGDANRFDVTRLHNLHLSFGQGPHFCLGAALARLELRCAFPAPFVRLEDPALTIAAEDVVYMPSYVIRCPQRLPVTFPPSIA</sequence>
<evidence type="ECO:0000256" key="1">
    <source>
        <dbReference type="ARBA" id="ARBA00001971"/>
    </source>
</evidence>
<protein>
    <submittedName>
        <fullName evidence="3">Cytochrome P450 protein</fullName>
    </submittedName>
</protein>
<dbReference type="PANTHER" id="PTHR46696">
    <property type="entry name" value="P450, PUTATIVE (EUROFUNG)-RELATED"/>
    <property type="match status" value="1"/>
</dbReference>
<name>A0A1L5NRA5_9HYPH</name>
<dbReference type="Proteomes" id="UP000184749">
    <property type="component" value="Plasmid pRgalIE4872c"/>
</dbReference>
<dbReference type="InterPro" id="IPR036396">
    <property type="entry name" value="Cyt_P450_sf"/>
</dbReference>
<dbReference type="GO" id="GO:0016705">
    <property type="term" value="F:oxidoreductase activity, acting on paired donors, with incorporation or reduction of molecular oxygen"/>
    <property type="evidence" value="ECO:0007669"/>
    <property type="project" value="InterPro"/>
</dbReference>
<dbReference type="AlphaFoldDB" id="A0A1L5NRA5"/>
<dbReference type="GO" id="GO:0005506">
    <property type="term" value="F:iron ion binding"/>
    <property type="evidence" value="ECO:0007669"/>
    <property type="project" value="InterPro"/>
</dbReference>
<dbReference type="PROSITE" id="PS00086">
    <property type="entry name" value="CYTOCHROME_P450"/>
    <property type="match status" value="1"/>
</dbReference>
<dbReference type="SUPFAM" id="SSF48264">
    <property type="entry name" value="Cytochrome P450"/>
    <property type="match status" value="1"/>
</dbReference>
<dbReference type="EMBL" id="CP017104">
    <property type="protein sequence ID" value="APO70436.1"/>
    <property type="molecule type" value="Genomic_DNA"/>
</dbReference>
<evidence type="ECO:0000256" key="2">
    <source>
        <dbReference type="ARBA" id="ARBA00010617"/>
    </source>
</evidence>
<proteinExistence type="inferred from homology"/>
<dbReference type="InterPro" id="IPR002397">
    <property type="entry name" value="Cyt_P450_B"/>
</dbReference>
<comment type="similarity">
    <text evidence="2">Belongs to the cytochrome P450 family.</text>
</comment>
<dbReference type="Gene3D" id="1.10.630.10">
    <property type="entry name" value="Cytochrome P450"/>
    <property type="match status" value="1"/>
</dbReference>
<keyword evidence="3" id="KW-0614">Plasmid</keyword>
<dbReference type="GO" id="GO:0004497">
    <property type="term" value="F:monooxygenase activity"/>
    <property type="evidence" value="ECO:0007669"/>
    <property type="project" value="InterPro"/>
</dbReference>
<reference evidence="3 4" key="1">
    <citation type="submission" date="2016-09" db="EMBL/GenBank/DDBJ databases">
        <title>The complete genome sequences of Rhizobium gallicum, symbiovars gallicum and phaseoli, symbionts associated to common bean (Phaseolus vulgaris).</title>
        <authorList>
            <person name="Bustos P."/>
            <person name="Santamaria R.I."/>
            <person name="Perez-Carrascal O.M."/>
            <person name="Juarez S."/>
            <person name="Lozano L."/>
            <person name="Martinez-Flores I."/>
            <person name="Martinez-Romero E."/>
            <person name="Cevallos M."/>
            <person name="Romero D."/>
            <person name="Davila G."/>
            <person name="Gonzalez V."/>
        </authorList>
    </citation>
    <scope>NUCLEOTIDE SEQUENCE [LARGE SCALE GENOMIC DNA]</scope>
    <source>
        <strain evidence="3 4">IE4872</strain>
        <plasmid evidence="4">prgalie4872c</plasmid>
    </source>
</reference>
<dbReference type="InterPro" id="IPR017972">
    <property type="entry name" value="Cyt_P450_CS"/>
</dbReference>
<geneLocation type="plasmid" evidence="4">
    <name>prgalie4872c</name>
</geneLocation>
<dbReference type="PANTHER" id="PTHR46696:SF1">
    <property type="entry name" value="CYTOCHROME P450 YJIB-RELATED"/>
    <property type="match status" value="1"/>
</dbReference>
<organism evidence="3 4">
    <name type="scientific">Rhizobium gallicum</name>
    <dbReference type="NCBI Taxonomy" id="56730"/>
    <lineage>
        <taxon>Bacteria</taxon>
        <taxon>Pseudomonadati</taxon>
        <taxon>Pseudomonadota</taxon>
        <taxon>Alphaproteobacteria</taxon>
        <taxon>Hyphomicrobiales</taxon>
        <taxon>Rhizobiaceae</taxon>
        <taxon>Rhizobium/Agrobacterium group</taxon>
        <taxon>Rhizobium</taxon>
    </lineage>
</organism>